<dbReference type="Gene3D" id="3.90.950.20">
    <property type="entry name" value="CinA-like"/>
    <property type="match status" value="1"/>
</dbReference>
<sequence>IGLVYVGLTGPGGTAVYRHVLPGTRRIIRSRATLTALNHLRLALMDTQ</sequence>
<reference evidence="2" key="1">
    <citation type="journal article" date="2014" name="Front. Microbiol.">
        <title>High frequency of phylogenetically diverse reductive dehalogenase-homologous genes in deep subseafloor sedimentary metagenomes.</title>
        <authorList>
            <person name="Kawai M."/>
            <person name="Futagami T."/>
            <person name="Toyoda A."/>
            <person name="Takaki Y."/>
            <person name="Nishi S."/>
            <person name="Hori S."/>
            <person name="Arai W."/>
            <person name="Tsubouchi T."/>
            <person name="Morono Y."/>
            <person name="Uchiyama I."/>
            <person name="Ito T."/>
            <person name="Fujiyama A."/>
            <person name="Inagaki F."/>
            <person name="Takami H."/>
        </authorList>
    </citation>
    <scope>NUCLEOTIDE SEQUENCE</scope>
    <source>
        <strain evidence="2">Expedition CK06-06</strain>
    </source>
</reference>
<dbReference type="InterPro" id="IPR036653">
    <property type="entry name" value="CinA-like_C"/>
</dbReference>
<dbReference type="AlphaFoldDB" id="X0V8V8"/>
<organism evidence="2">
    <name type="scientific">marine sediment metagenome</name>
    <dbReference type="NCBI Taxonomy" id="412755"/>
    <lineage>
        <taxon>unclassified sequences</taxon>
        <taxon>metagenomes</taxon>
        <taxon>ecological metagenomes</taxon>
    </lineage>
</organism>
<dbReference type="EMBL" id="BARS01010758">
    <property type="protein sequence ID" value="GAF97060.1"/>
    <property type="molecule type" value="Genomic_DNA"/>
</dbReference>
<comment type="caution">
    <text evidence="2">The sequence shown here is derived from an EMBL/GenBank/DDBJ whole genome shotgun (WGS) entry which is preliminary data.</text>
</comment>
<proteinExistence type="predicted"/>
<name>X0V8V8_9ZZZZ</name>
<feature type="domain" description="CinA C-terminal" evidence="1">
    <location>
        <begin position="2"/>
        <end position="42"/>
    </location>
</feature>
<accession>X0V8V8</accession>
<evidence type="ECO:0000313" key="2">
    <source>
        <dbReference type="EMBL" id="GAF97060.1"/>
    </source>
</evidence>
<protein>
    <recommendedName>
        <fullName evidence="1">CinA C-terminal domain-containing protein</fullName>
    </recommendedName>
</protein>
<dbReference type="SUPFAM" id="SSF142433">
    <property type="entry name" value="CinA-like"/>
    <property type="match status" value="1"/>
</dbReference>
<evidence type="ECO:0000259" key="1">
    <source>
        <dbReference type="Pfam" id="PF02464"/>
    </source>
</evidence>
<feature type="non-terminal residue" evidence="2">
    <location>
        <position position="1"/>
    </location>
</feature>
<gene>
    <name evidence="2" type="ORF">S01H1_19823</name>
</gene>
<dbReference type="InterPro" id="IPR008136">
    <property type="entry name" value="CinA_C"/>
</dbReference>
<dbReference type="Pfam" id="PF02464">
    <property type="entry name" value="CinA"/>
    <property type="match status" value="1"/>
</dbReference>